<accession>A0A5Y2S2Y5</accession>
<dbReference type="Proteomes" id="UP000839746">
    <property type="component" value="Unassembled WGS sequence"/>
</dbReference>
<protein>
    <recommendedName>
        <fullName evidence="2">DNA-binding protein</fullName>
    </recommendedName>
</protein>
<sequence length="220" mass="24836">MNPTTEKRPVYQDNMTSAARLQNFVQELADDIRAGNTHVRQESMAQTDALFAVDAILGYLASRAEHNLTKEKKRQLRRVHSKAMFLSRLEQDGGVYSSAKAAEVLGRTKTTVKNWKDSGQLLAVEIDGEFFYPAFQFTDDERISDRGVLKGLSGLLKQLNNFSDRMQYSFFVEERNTVLKGLSPAGRTFNIIEILKGNPDDVLMDELHRLARVYGTQDAA</sequence>
<name>A0A5Y2S2Y5_SALER</name>
<comment type="caution">
    <text evidence="1">The sequence shown here is derived from an EMBL/GenBank/DDBJ whole genome shotgun (WGS) entry which is preliminary data.</text>
</comment>
<organism evidence="1">
    <name type="scientific">Salmonella enterica subsp. salamae</name>
    <dbReference type="NCBI Taxonomy" id="59202"/>
    <lineage>
        <taxon>Bacteria</taxon>
        <taxon>Pseudomonadati</taxon>
        <taxon>Pseudomonadota</taxon>
        <taxon>Gammaproteobacteria</taxon>
        <taxon>Enterobacterales</taxon>
        <taxon>Enterobacteriaceae</taxon>
        <taxon>Salmonella</taxon>
    </lineage>
</organism>
<proteinExistence type="predicted"/>
<dbReference type="EMBL" id="AAILSQ010000014">
    <property type="protein sequence ID" value="ECF6052525.1"/>
    <property type="molecule type" value="Genomic_DNA"/>
</dbReference>
<evidence type="ECO:0008006" key="2">
    <source>
        <dbReference type="Google" id="ProtNLM"/>
    </source>
</evidence>
<gene>
    <name evidence="1" type="ORF">FNN84_15130</name>
</gene>
<reference evidence="1" key="1">
    <citation type="submission" date="2019-07" db="EMBL/GenBank/DDBJ databases">
        <authorList>
            <person name="Ashton P.M."/>
            <person name="Dallman T."/>
            <person name="Nair S."/>
            <person name="De Pinna E."/>
            <person name="Peters T."/>
            <person name="Grant K."/>
        </authorList>
    </citation>
    <scope>NUCLEOTIDE SEQUENCE [LARGE SCALE GENOMIC DNA]</scope>
    <source>
        <strain evidence="1">107213</strain>
    </source>
</reference>
<evidence type="ECO:0000313" key="1">
    <source>
        <dbReference type="EMBL" id="ECF6052525.1"/>
    </source>
</evidence>
<dbReference type="AlphaFoldDB" id="A0A5Y2S2Y5"/>